<evidence type="ECO:0000256" key="2">
    <source>
        <dbReference type="SAM" id="Phobius"/>
    </source>
</evidence>
<dbReference type="PANTHER" id="PTHR30287:SF2">
    <property type="entry name" value="BLL1001 PROTEIN"/>
    <property type="match status" value="1"/>
</dbReference>
<dbReference type="HOGENOM" id="CLU_013247_0_0_11"/>
<dbReference type="PANTHER" id="PTHR30287">
    <property type="entry name" value="MEMBRANE COMPONENT OF PREDICTED ABC SUPERFAMILY METABOLITE UPTAKE TRANSPORTER"/>
    <property type="match status" value="1"/>
</dbReference>
<protein>
    <submittedName>
        <fullName evidence="3">Membrane protein</fullName>
    </submittedName>
</protein>
<sequence length="940" mass="99564">MNRTLNRWRLGLRIARRDALRAKGRSALVVAMIALPILGVAGADLAVRTNQLSTEESLARQIGTADAEYQVYEAGVPIMQHPTNDDLWSSSWEEDDNPRGEEPEAGTEPTDFRVEDHLPDGATVLRERVGYADVTTDYGIMWADIQETDPADPLSRGKYTLLSGEWPTGPGEVAATEQFLRDSGLRVGEDVELPEIDRTVRITGSYELPNDLKSTELLALNDTLLPLLPREDGGDDTRYLVAVDGGVSWDTVMEANTHGLKVLSRQVHLNPPADSEIPLVQRADYHRWGSGGEAELYAVLGVAVALVVLEICLLAGPAFAVGARRSRRQLGLVGSNGGDQAQLRAIMLSSGVVLGAVAAVVGIILGILAVFLARPFLENMNGARFGAWDFRWAELLGVAAFAVFIGTLAALIPAINASRSSVLESLTGTKGVRRGSRALPIAGTIALVGGIALALFGGLSMSSIVLVGVGAVIAELGLVALTPLLVGGFGRLARFLPLSGRLAMRDAARNRGRTAPAVAAVLAATAGAVAVATIIASGEADQRAGYIPDLPDGTVALTVWNAGESQLDPLRAAADKTLPVTDRADLSSAMPALPSCGSGARDEWGNNLADCYIEVVTPPEKVCPLWEDDADHTEEETRELRQDERCMWNNDGGWGLSNLGSIAVGDATILKVLGIDRPEYRETLENGGALIFDTNRIDDDGTVTLHLYDNWDSEKPTDVAVLPDSRLVEGNGYGIDALITPETAEKAGLATTFAGSYYATSHVPTSAEEQAFRGEIDDLTLASTDWRIENGFKADNSMAMLIIALAASVIALGAAGIATGLAQADSEADLATLAAVGAAPRIRRTLSGLQCGLIAAMGVVLGCLSGLVPAVGLVLANHQDRLSWWKEDIAAGWDAGERPELHLALPWETFGQLIVVVPLIALVFAALLTRSRVTLARRAG</sequence>
<dbReference type="STRING" id="408015.SXIM_27640"/>
<feature type="transmembrane region" description="Helical" evidence="2">
    <location>
        <begin position="798"/>
        <end position="822"/>
    </location>
</feature>
<feature type="region of interest" description="Disordered" evidence="1">
    <location>
        <begin position="80"/>
        <end position="110"/>
    </location>
</feature>
<feature type="transmembrane region" description="Helical" evidence="2">
    <location>
        <begin position="343"/>
        <end position="372"/>
    </location>
</feature>
<dbReference type="InterPro" id="IPR038766">
    <property type="entry name" value="Membrane_comp_ABC_pdt"/>
</dbReference>
<dbReference type="GO" id="GO:0005886">
    <property type="term" value="C:plasma membrane"/>
    <property type="evidence" value="ECO:0007669"/>
    <property type="project" value="TreeGrafter"/>
</dbReference>
<organism evidence="3 4">
    <name type="scientific">Streptomyces xiamenensis</name>
    <dbReference type="NCBI Taxonomy" id="408015"/>
    <lineage>
        <taxon>Bacteria</taxon>
        <taxon>Bacillati</taxon>
        <taxon>Actinomycetota</taxon>
        <taxon>Actinomycetes</taxon>
        <taxon>Kitasatosporales</taxon>
        <taxon>Streptomycetaceae</taxon>
        <taxon>Streptomyces</taxon>
    </lineage>
</organism>
<proteinExistence type="predicted"/>
<feature type="transmembrane region" description="Helical" evidence="2">
    <location>
        <begin position="296"/>
        <end position="322"/>
    </location>
</feature>
<feature type="transmembrane region" description="Helical" evidence="2">
    <location>
        <begin position="392"/>
        <end position="417"/>
    </location>
</feature>
<dbReference type="AlphaFoldDB" id="A0A0F7FVB0"/>
<feature type="transmembrane region" description="Helical" evidence="2">
    <location>
        <begin position="514"/>
        <end position="536"/>
    </location>
</feature>
<evidence type="ECO:0000313" key="4">
    <source>
        <dbReference type="Proteomes" id="UP000034034"/>
    </source>
</evidence>
<evidence type="ECO:0000313" key="3">
    <source>
        <dbReference type="EMBL" id="AKG44148.1"/>
    </source>
</evidence>
<name>A0A0F7FVB0_9ACTN</name>
<gene>
    <name evidence="3" type="ORF">SXIM_27640</name>
</gene>
<keyword evidence="2" id="KW-0812">Transmembrane</keyword>
<dbReference type="Proteomes" id="UP000034034">
    <property type="component" value="Chromosome"/>
</dbReference>
<feature type="transmembrane region" description="Helical" evidence="2">
    <location>
        <begin position="909"/>
        <end position="928"/>
    </location>
</feature>
<dbReference type="KEGG" id="sxi:SXIM_27640"/>
<dbReference type="RefSeq" id="WP_046724172.1">
    <property type="nucleotide sequence ID" value="NZ_CP009922.3"/>
</dbReference>
<dbReference type="PATRIC" id="fig|408015.6.peg.2802"/>
<accession>A0A0F7FVB0</accession>
<reference evidence="3" key="1">
    <citation type="submission" date="2019-08" db="EMBL/GenBank/DDBJ databases">
        <title>Complete genome sequence of a mangrove-derived Streptomyces xiamenensis.</title>
        <authorList>
            <person name="Xu J."/>
        </authorList>
    </citation>
    <scope>NUCLEOTIDE SEQUENCE</scope>
    <source>
        <strain evidence="3">318</strain>
    </source>
</reference>
<feature type="transmembrane region" description="Helical" evidence="2">
    <location>
        <begin position="851"/>
        <end position="876"/>
    </location>
</feature>
<keyword evidence="2" id="KW-1133">Transmembrane helix</keyword>
<feature type="transmembrane region" description="Helical" evidence="2">
    <location>
        <begin position="438"/>
        <end position="458"/>
    </location>
</feature>
<feature type="transmembrane region" description="Helical" evidence="2">
    <location>
        <begin position="464"/>
        <end position="493"/>
    </location>
</feature>
<keyword evidence="4" id="KW-1185">Reference proteome</keyword>
<evidence type="ECO:0000256" key="1">
    <source>
        <dbReference type="SAM" id="MobiDB-lite"/>
    </source>
</evidence>
<keyword evidence="2" id="KW-0472">Membrane</keyword>
<dbReference type="EMBL" id="CP009922">
    <property type="protein sequence ID" value="AKG44148.1"/>
    <property type="molecule type" value="Genomic_DNA"/>
</dbReference>